<name>A0A559JQ72_9BACL</name>
<dbReference type="Gene3D" id="3.40.50.720">
    <property type="entry name" value="NAD(P)-binding Rossmann-like Domain"/>
    <property type="match status" value="1"/>
</dbReference>
<gene>
    <name evidence="2" type="ORF">FPZ45_06210</name>
</gene>
<dbReference type="PANTHER" id="PTHR43245:SF24">
    <property type="entry name" value="DEHYDROGENASE"/>
    <property type="match status" value="1"/>
</dbReference>
<dbReference type="Proteomes" id="UP000316330">
    <property type="component" value="Unassembled WGS sequence"/>
</dbReference>
<evidence type="ECO:0000259" key="1">
    <source>
        <dbReference type="Pfam" id="PF01370"/>
    </source>
</evidence>
<dbReference type="EMBL" id="VNJJ01000003">
    <property type="protein sequence ID" value="TVY02032.1"/>
    <property type="molecule type" value="Genomic_DNA"/>
</dbReference>
<dbReference type="PANTHER" id="PTHR43245">
    <property type="entry name" value="BIFUNCTIONAL POLYMYXIN RESISTANCE PROTEIN ARNA"/>
    <property type="match status" value="1"/>
</dbReference>
<feature type="domain" description="NAD-dependent epimerase/dehydratase" evidence="1">
    <location>
        <begin position="4"/>
        <end position="229"/>
    </location>
</feature>
<dbReference type="Pfam" id="PF01370">
    <property type="entry name" value="Epimerase"/>
    <property type="match status" value="1"/>
</dbReference>
<evidence type="ECO:0000313" key="2">
    <source>
        <dbReference type="EMBL" id="TVY02032.1"/>
    </source>
</evidence>
<keyword evidence="3" id="KW-1185">Reference proteome</keyword>
<comment type="caution">
    <text evidence="2">The sequence shown here is derived from an EMBL/GenBank/DDBJ whole genome shotgun (WGS) entry which is preliminary data.</text>
</comment>
<dbReference type="PRINTS" id="PR01713">
    <property type="entry name" value="NUCEPIMERASE"/>
</dbReference>
<dbReference type="OrthoDB" id="9811743at2"/>
<dbReference type="SUPFAM" id="SSF51735">
    <property type="entry name" value="NAD(P)-binding Rossmann-fold domains"/>
    <property type="match status" value="1"/>
</dbReference>
<sequence length="332" mass="36321">MTNVLVTGVTGFLGRAAAMRLRDMGWQVTGLGRDPDAGRMLAAQGIPFIQADLRNQREAEAACAGQEYVIHCAALSSPWGRYRDFYESNVTGTQHIVSGCLRHGVRRLVHVSTSSVYFDYVDGFNLSEEAKLPRKPANAYAATKLLAERIVTGAAVKGLSAIILRPRGVFGPGDNSLFPRLLHANQSRGIPLVGGGEAQLDLTYVDNVVEGLIRACFAPANAAGRIYNLTNGEPVKVIDLLSRVFGLLGIPLRTRSVSRPAALAAGRGLEWLYRVLPWLGHEPPFTRYTVGLLAFSQTLDISQSRRLLQYEPHVRLDDGLRRFAAWRRSGKA</sequence>
<dbReference type="InterPro" id="IPR050177">
    <property type="entry name" value="Lipid_A_modif_metabolic_enz"/>
</dbReference>
<accession>A0A559JQ72</accession>
<evidence type="ECO:0000313" key="3">
    <source>
        <dbReference type="Proteomes" id="UP000316330"/>
    </source>
</evidence>
<dbReference type="AlphaFoldDB" id="A0A559JQ72"/>
<protein>
    <submittedName>
        <fullName evidence="2">NAD-dependent epimerase/dehydratase family protein</fullName>
    </submittedName>
</protein>
<dbReference type="InterPro" id="IPR001509">
    <property type="entry name" value="Epimerase_deHydtase"/>
</dbReference>
<reference evidence="2 3" key="1">
    <citation type="submission" date="2019-07" db="EMBL/GenBank/DDBJ databases">
        <authorList>
            <person name="Kim J."/>
        </authorList>
    </citation>
    <scope>NUCLEOTIDE SEQUENCE [LARGE SCALE GENOMIC DNA]</scope>
    <source>
        <strain evidence="2 3">G13</strain>
    </source>
</reference>
<dbReference type="InterPro" id="IPR036291">
    <property type="entry name" value="NAD(P)-bd_dom_sf"/>
</dbReference>
<dbReference type="RefSeq" id="WP_144699520.1">
    <property type="nucleotide sequence ID" value="NZ_VNJJ01000003.1"/>
</dbReference>
<organism evidence="2 3">
    <name type="scientific">Cohnella terricola</name>
    <dbReference type="NCBI Taxonomy" id="1289167"/>
    <lineage>
        <taxon>Bacteria</taxon>
        <taxon>Bacillati</taxon>
        <taxon>Bacillota</taxon>
        <taxon>Bacilli</taxon>
        <taxon>Bacillales</taxon>
        <taxon>Paenibacillaceae</taxon>
        <taxon>Cohnella</taxon>
    </lineage>
</organism>
<proteinExistence type="predicted"/>